<dbReference type="GeneID" id="75916158"/>
<organism evidence="2 3">
    <name type="scientific">Umbelopsis ramanniana AG</name>
    <dbReference type="NCBI Taxonomy" id="1314678"/>
    <lineage>
        <taxon>Eukaryota</taxon>
        <taxon>Fungi</taxon>
        <taxon>Fungi incertae sedis</taxon>
        <taxon>Mucoromycota</taxon>
        <taxon>Mucoromycotina</taxon>
        <taxon>Umbelopsidomycetes</taxon>
        <taxon>Umbelopsidales</taxon>
        <taxon>Umbelopsidaceae</taxon>
        <taxon>Umbelopsis</taxon>
    </lineage>
</organism>
<evidence type="ECO:0000256" key="1">
    <source>
        <dbReference type="SAM" id="MobiDB-lite"/>
    </source>
</evidence>
<feature type="compositionally biased region" description="Polar residues" evidence="1">
    <location>
        <begin position="329"/>
        <end position="340"/>
    </location>
</feature>
<feature type="compositionally biased region" description="Basic and acidic residues" evidence="1">
    <location>
        <begin position="296"/>
        <end position="316"/>
    </location>
</feature>
<keyword evidence="3" id="KW-1185">Reference proteome</keyword>
<dbReference type="EMBL" id="MU620940">
    <property type="protein sequence ID" value="KAI8577516.1"/>
    <property type="molecule type" value="Genomic_DNA"/>
</dbReference>
<accession>A0AAD5HCG0</accession>
<reference evidence="2" key="1">
    <citation type="submission" date="2021-06" db="EMBL/GenBank/DDBJ databases">
        <authorList>
            <consortium name="DOE Joint Genome Institute"/>
            <person name="Mondo S.J."/>
            <person name="Amses K.R."/>
            <person name="Simmons D.R."/>
            <person name="Longcore J.E."/>
            <person name="Seto K."/>
            <person name="Alves G.H."/>
            <person name="Bonds A.E."/>
            <person name="Quandt C.A."/>
            <person name="Davis W.J."/>
            <person name="Chang Y."/>
            <person name="Letcher P.M."/>
            <person name="Powell M.J."/>
            <person name="Kuo A."/>
            <person name="Labutti K."/>
            <person name="Pangilinan J."/>
            <person name="Andreopoulos W."/>
            <person name="Tritt A."/>
            <person name="Riley R."/>
            <person name="Hundley H."/>
            <person name="Johnson J."/>
            <person name="Lipzen A."/>
            <person name="Barry K."/>
            <person name="Berbee M.L."/>
            <person name="Buchler N.E."/>
            <person name="Grigoriev I.V."/>
            <person name="Spatafora J.W."/>
            <person name="Stajich J.E."/>
            <person name="James T.Y."/>
        </authorList>
    </citation>
    <scope>NUCLEOTIDE SEQUENCE</scope>
    <source>
        <strain evidence="2">AG</strain>
    </source>
</reference>
<protein>
    <submittedName>
        <fullName evidence="2">Uncharacterized protein</fullName>
    </submittedName>
</protein>
<dbReference type="RefSeq" id="XP_051442520.1">
    <property type="nucleotide sequence ID" value="XM_051590815.1"/>
</dbReference>
<sequence length="340" mass="37963">MESQKEAPITTLYQLASELAHMRQRQAKEMAEFLRRINPAVFASQDREEIMQPMMLGMLEKQQQTHQLLTLLNVACPVTNKEGDDILLGLYRPWLEDVDERVEAKAKEVKKTIQTASQDLTTETPKGRGRGPWTVREIAILHALYPILGHDHEAYESVLPNRSATSIASKIEKEYLKGHLPKHDARAQYKRPQSIDSEITRATTDYWASIKDTITQPTSSELVDSAEFTAVRSTPMPTIKKTSRPVGRPKKSDSSGGENKVSRAVPDHAGKRTAGDEEGNDSEITPSQKRTRRPRATKDRAIDAIKDTIESMRKPFSDLGSTPSSPPSAVTSEAQYSIDS</sequence>
<name>A0AAD5HCG0_UMBRA</name>
<feature type="compositionally biased region" description="Basic and acidic residues" evidence="1">
    <location>
        <begin position="265"/>
        <end position="275"/>
    </location>
</feature>
<feature type="region of interest" description="Disordered" evidence="1">
    <location>
        <begin position="226"/>
        <end position="340"/>
    </location>
</feature>
<evidence type="ECO:0000313" key="3">
    <source>
        <dbReference type="Proteomes" id="UP001206595"/>
    </source>
</evidence>
<reference evidence="2" key="2">
    <citation type="journal article" date="2022" name="Proc. Natl. Acad. Sci. U.S.A.">
        <title>Diploid-dominant life cycles characterize the early evolution of Fungi.</title>
        <authorList>
            <person name="Amses K.R."/>
            <person name="Simmons D.R."/>
            <person name="Longcore J.E."/>
            <person name="Mondo S.J."/>
            <person name="Seto K."/>
            <person name="Jeronimo G.H."/>
            <person name="Bonds A.E."/>
            <person name="Quandt C.A."/>
            <person name="Davis W.J."/>
            <person name="Chang Y."/>
            <person name="Federici B.A."/>
            <person name="Kuo A."/>
            <person name="LaButti K."/>
            <person name="Pangilinan J."/>
            <person name="Andreopoulos W."/>
            <person name="Tritt A."/>
            <person name="Riley R."/>
            <person name="Hundley H."/>
            <person name="Johnson J."/>
            <person name="Lipzen A."/>
            <person name="Barry K."/>
            <person name="Lang B.F."/>
            <person name="Cuomo C.A."/>
            <person name="Buchler N.E."/>
            <person name="Grigoriev I.V."/>
            <person name="Spatafora J.W."/>
            <person name="Stajich J.E."/>
            <person name="James T.Y."/>
        </authorList>
    </citation>
    <scope>NUCLEOTIDE SEQUENCE</scope>
    <source>
        <strain evidence="2">AG</strain>
    </source>
</reference>
<dbReference type="Proteomes" id="UP001206595">
    <property type="component" value="Unassembled WGS sequence"/>
</dbReference>
<gene>
    <name evidence="2" type="ORF">K450DRAFT_252059</name>
</gene>
<dbReference type="AlphaFoldDB" id="A0AAD5HCG0"/>
<proteinExistence type="predicted"/>
<evidence type="ECO:0000313" key="2">
    <source>
        <dbReference type="EMBL" id="KAI8577516.1"/>
    </source>
</evidence>
<comment type="caution">
    <text evidence="2">The sequence shown here is derived from an EMBL/GenBank/DDBJ whole genome shotgun (WGS) entry which is preliminary data.</text>
</comment>